<dbReference type="Proteomes" id="UP001159363">
    <property type="component" value="Chromosome X"/>
</dbReference>
<dbReference type="EMBL" id="JARBHB010000004">
    <property type="protein sequence ID" value="KAJ8884811.1"/>
    <property type="molecule type" value="Genomic_DNA"/>
</dbReference>
<evidence type="ECO:0000313" key="2">
    <source>
        <dbReference type="Proteomes" id="UP001159363"/>
    </source>
</evidence>
<reference evidence="1 2" key="1">
    <citation type="submission" date="2023-02" db="EMBL/GenBank/DDBJ databases">
        <title>LHISI_Scaffold_Assembly.</title>
        <authorList>
            <person name="Stuart O.P."/>
            <person name="Cleave R."/>
            <person name="Magrath M.J.L."/>
            <person name="Mikheyev A.S."/>
        </authorList>
    </citation>
    <scope>NUCLEOTIDE SEQUENCE [LARGE SCALE GENOMIC DNA]</scope>
    <source>
        <strain evidence="1">Daus_M_001</strain>
        <tissue evidence="1">Leg muscle</tissue>
    </source>
</reference>
<proteinExistence type="predicted"/>
<sequence>MFMEGIQQHSSLKVINQKFLVPAHLHLECDSDHARIERAEKKMDVEVRISHDWYLFVKTVRGKKPFNVYEMKVNDFLSFSSLLQSLLVRRHVDNKNEKVTWLNIRWLQYTTDFGISNFKYPLFEEEPFCQLDL</sequence>
<evidence type="ECO:0000313" key="1">
    <source>
        <dbReference type="EMBL" id="KAJ8884811.1"/>
    </source>
</evidence>
<accession>A0ABQ9HL26</accession>
<protein>
    <submittedName>
        <fullName evidence="1">Uncharacterized protein</fullName>
    </submittedName>
</protein>
<organism evidence="1 2">
    <name type="scientific">Dryococelus australis</name>
    <dbReference type="NCBI Taxonomy" id="614101"/>
    <lineage>
        <taxon>Eukaryota</taxon>
        <taxon>Metazoa</taxon>
        <taxon>Ecdysozoa</taxon>
        <taxon>Arthropoda</taxon>
        <taxon>Hexapoda</taxon>
        <taxon>Insecta</taxon>
        <taxon>Pterygota</taxon>
        <taxon>Neoptera</taxon>
        <taxon>Polyneoptera</taxon>
        <taxon>Phasmatodea</taxon>
        <taxon>Verophasmatodea</taxon>
        <taxon>Anareolatae</taxon>
        <taxon>Phasmatidae</taxon>
        <taxon>Eurycanthinae</taxon>
        <taxon>Dryococelus</taxon>
    </lineage>
</organism>
<comment type="caution">
    <text evidence="1">The sequence shown here is derived from an EMBL/GenBank/DDBJ whole genome shotgun (WGS) entry which is preliminary data.</text>
</comment>
<gene>
    <name evidence="1" type="ORF">PR048_011007</name>
</gene>
<name>A0ABQ9HL26_9NEOP</name>
<keyword evidence="2" id="KW-1185">Reference proteome</keyword>